<reference evidence="1" key="3">
    <citation type="journal article" date="2017" name="Nature">
        <title>Genome sequence of the progenitor of the wheat D genome Aegilops tauschii.</title>
        <authorList>
            <person name="Luo M.C."/>
            <person name="Gu Y.Q."/>
            <person name="Puiu D."/>
            <person name="Wang H."/>
            <person name="Twardziok S.O."/>
            <person name="Deal K.R."/>
            <person name="Huo N."/>
            <person name="Zhu T."/>
            <person name="Wang L."/>
            <person name="Wang Y."/>
            <person name="McGuire P.E."/>
            <person name="Liu S."/>
            <person name="Long H."/>
            <person name="Ramasamy R.K."/>
            <person name="Rodriguez J.C."/>
            <person name="Van S.L."/>
            <person name="Yuan L."/>
            <person name="Wang Z."/>
            <person name="Xia Z."/>
            <person name="Xiao L."/>
            <person name="Anderson O.D."/>
            <person name="Ouyang S."/>
            <person name="Liang Y."/>
            <person name="Zimin A.V."/>
            <person name="Pertea G."/>
            <person name="Qi P."/>
            <person name="Bennetzen J.L."/>
            <person name="Dai X."/>
            <person name="Dawson M.W."/>
            <person name="Muller H.G."/>
            <person name="Kugler K."/>
            <person name="Rivarola-Duarte L."/>
            <person name="Spannagl M."/>
            <person name="Mayer K.F.X."/>
            <person name="Lu F.H."/>
            <person name="Bevan M.W."/>
            <person name="Leroy P."/>
            <person name="Li P."/>
            <person name="You F.M."/>
            <person name="Sun Q."/>
            <person name="Liu Z."/>
            <person name="Lyons E."/>
            <person name="Wicker T."/>
            <person name="Salzberg S.L."/>
            <person name="Devos K.M."/>
            <person name="Dvorak J."/>
        </authorList>
    </citation>
    <scope>NUCLEOTIDE SEQUENCE [LARGE SCALE GENOMIC DNA]</scope>
    <source>
        <strain evidence="1">cv. AL8/78</strain>
    </source>
</reference>
<evidence type="ECO:0000313" key="1">
    <source>
        <dbReference type="EnsemblPlants" id="AET6Gv20875900.12"/>
    </source>
</evidence>
<reference evidence="1" key="4">
    <citation type="submission" date="2019-03" db="UniProtKB">
        <authorList>
            <consortium name="EnsemblPlants"/>
        </authorList>
    </citation>
    <scope>IDENTIFICATION</scope>
</reference>
<reference evidence="2" key="1">
    <citation type="journal article" date="2014" name="Science">
        <title>Ancient hybridizations among the ancestral genomes of bread wheat.</title>
        <authorList>
            <consortium name="International Wheat Genome Sequencing Consortium,"/>
            <person name="Marcussen T."/>
            <person name="Sandve S.R."/>
            <person name="Heier L."/>
            <person name="Spannagl M."/>
            <person name="Pfeifer M."/>
            <person name="Jakobsen K.S."/>
            <person name="Wulff B.B."/>
            <person name="Steuernagel B."/>
            <person name="Mayer K.F."/>
            <person name="Olsen O.A."/>
        </authorList>
    </citation>
    <scope>NUCLEOTIDE SEQUENCE [LARGE SCALE GENOMIC DNA]</scope>
    <source>
        <strain evidence="2">cv. AL8/78</strain>
    </source>
</reference>
<proteinExistence type="predicted"/>
<sequence>VPPNFSFFFHFYLPCPFLFVQPAWKRSQQAKSWIHHDDGPVSVILYSSSQTEDVEVPKTLKPVVNYSSSSAFCRCNLYRGNSSRMFGSILSIAGSQATNGNI</sequence>
<reference evidence="2" key="2">
    <citation type="journal article" date="2017" name="Nat. Plants">
        <title>The Aegilops tauschii genome reveals multiple impacts of transposons.</title>
        <authorList>
            <person name="Zhao G."/>
            <person name="Zou C."/>
            <person name="Li K."/>
            <person name="Wang K."/>
            <person name="Li T."/>
            <person name="Gao L."/>
            <person name="Zhang X."/>
            <person name="Wang H."/>
            <person name="Yang Z."/>
            <person name="Liu X."/>
            <person name="Jiang W."/>
            <person name="Mao L."/>
            <person name="Kong X."/>
            <person name="Jiao Y."/>
            <person name="Jia J."/>
        </authorList>
    </citation>
    <scope>NUCLEOTIDE SEQUENCE [LARGE SCALE GENOMIC DNA]</scope>
    <source>
        <strain evidence="2">cv. AL8/78</strain>
    </source>
</reference>
<evidence type="ECO:0000313" key="2">
    <source>
        <dbReference type="Proteomes" id="UP000015105"/>
    </source>
</evidence>
<organism evidence="1 2">
    <name type="scientific">Aegilops tauschii subsp. strangulata</name>
    <name type="common">Goatgrass</name>
    <dbReference type="NCBI Taxonomy" id="200361"/>
    <lineage>
        <taxon>Eukaryota</taxon>
        <taxon>Viridiplantae</taxon>
        <taxon>Streptophyta</taxon>
        <taxon>Embryophyta</taxon>
        <taxon>Tracheophyta</taxon>
        <taxon>Spermatophyta</taxon>
        <taxon>Magnoliopsida</taxon>
        <taxon>Liliopsida</taxon>
        <taxon>Poales</taxon>
        <taxon>Poaceae</taxon>
        <taxon>BOP clade</taxon>
        <taxon>Pooideae</taxon>
        <taxon>Triticodae</taxon>
        <taxon>Triticeae</taxon>
        <taxon>Triticinae</taxon>
        <taxon>Aegilops</taxon>
    </lineage>
</organism>
<dbReference type="EnsemblPlants" id="AET6Gv20875900.12">
    <property type="protein sequence ID" value="AET6Gv20875900.12"/>
    <property type="gene ID" value="AET6Gv20875900"/>
</dbReference>
<accession>A0A453PVT6</accession>
<reference evidence="1" key="5">
    <citation type="journal article" date="2021" name="G3 (Bethesda)">
        <title>Aegilops tauschii genome assembly Aet v5.0 features greater sequence contiguity and improved annotation.</title>
        <authorList>
            <person name="Wang L."/>
            <person name="Zhu T."/>
            <person name="Rodriguez J.C."/>
            <person name="Deal K.R."/>
            <person name="Dubcovsky J."/>
            <person name="McGuire P.E."/>
            <person name="Lux T."/>
            <person name="Spannagl M."/>
            <person name="Mayer K.F.X."/>
            <person name="Baldrich P."/>
            <person name="Meyers B.C."/>
            <person name="Huo N."/>
            <person name="Gu Y.Q."/>
            <person name="Zhou H."/>
            <person name="Devos K.M."/>
            <person name="Bennetzen J.L."/>
            <person name="Unver T."/>
            <person name="Budak H."/>
            <person name="Gulick P.J."/>
            <person name="Galiba G."/>
            <person name="Kalapos B."/>
            <person name="Nelson D.R."/>
            <person name="Li P."/>
            <person name="You F.M."/>
            <person name="Luo M.C."/>
            <person name="Dvorak J."/>
        </authorList>
    </citation>
    <scope>NUCLEOTIDE SEQUENCE [LARGE SCALE GENOMIC DNA]</scope>
    <source>
        <strain evidence="1">cv. AL8/78</strain>
    </source>
</reference>
<protein>
    <submittedName>
        <fullName evidence="1">Uncharacterized protein</fullName>
    </submittedName>
</protein>
<keyword evidence="2" id="KW-1185">Reference proteome</keyword>
<dbReference type="Proteomes" id="UP000015105">
    <property type="component" value="Chromosome 6D"/>
</dbReference>
<dbReference type="AlphaFoldDB" id="A0A453PVT6"/>
<name>A0A453PVT6_AEGTS</name>
<dbReference type="Gramene" id="AET6Gv20875900.12">
    <property type="protein sequence ID" value="AET6Gv20875900.12"/>
    <property type="gene ID" value="AET6Gv20875900"/>
</dbReference>